<proteinExistence type="predicted"/>
<dbReference type="Proteomes" id="UP000078003">
    <property type="component" value="Unassembled WGS sequence"/>
</dbReference>
<dbReference type="Pfam" id="PF05489">
    <property type="entry name" value="Phage_tail_X"/>
    <property type="match status" value="1"/>
</dbReference>
<sequence>MSESVLRHLTREGDRWDLIAWRYYGNPLEIARLIAANPHLPAAEQFAANLTVFVPVIPVKPQTQADMPPWLRGDNGDDNADA</sequence>
<reference evidence="2" key="1">
    <citation type="submission" date="2016-05" db="EMBL/GenBank/DDBJ databases">
        <title>Draft genome of Corynebacterium afermentans subsp. afermentans LCDC 88199T.</title>
        <authorList>
            <person name="Bernier A.-M."/>
            <person name="Bernard K."/>
        </authorList>
    </citation>
    <scope>NUCLEOTIDE SEQUENCE [LARGE SCALE GENOMIC DNA]</scope>
    <source>
        <strain evidence="2">NML01-0328</strain>
    </source>
</reference>
<comment type="caution">
    <text evidence="1">The sequence shown here is derived from an EMBL/GenBank/DDBJ whole genome shotgun (WGS) entry which is preliminary data.</text>
</comment>
<dbReference type="InterPro" id="IPR008861">
    <property type="entry name" value="GpX-like"/>
</dbReference>
<organism evidence="1 2">
    <name type="scientific">Eikenella corrodens</name>
    <dbReference type="NCBI Taxonomy" id="539"/>
    <lineage>
        <taxon>Bacteria</taxon>
        <taxon>Pseudomonadati</taxon>
        <taxon>Pseudomonadota</taxon>
        <taxon>Betaproteobacteria</taxon>
        <taxon>Neisseriales</taxon>
        <taxon>Neisseriaceae</taxon>
        <taxon>Eikenella</taxon>
    </lineage>
</organism>
<evidence type="ECO:0000313" key="1">
    <source>
        <dbReference type="EMBL" id="OAM17430.1"/>
    </source>
</evidence>
<accession>A0A1A9RFP6</accession>
<name>A0A1A9RFP6_EIKCO</name>
<evidence type="ECO:0000313" key="2">
    <source>
        <dbReference type="Proteomes" id="UP000078003"/>
    </source>
</evidence>
<evidence type="ECO:0008006" key="3">
    <source>
        <dbReference type="Google" id="ProtNLM"/>
    </source>
</evidence>
<dbReference type="AlphaFoldDB" id="A0A1A9RFP6"/>
<dbReference type="RefSeq" id="WP_064104203.1">
    <property type="nucleotide sequence ID" value="NZ_LXSF01000002.1"/>
</dbReference>
<gene>
    <name evidence="1" type="ORF">A7P85_03550</name>
</gene>
<dbReference type="EMBL" id="LXSF01000002">
    <property type="protein sequence ID" value="OAM17430.1"/>
    <property type="molecule type" value="Genomic_DNA"/>
</dbReference>
<protein>
    <recommendedName>
        <fullName evidence="3">Phage tail protein</fullName>
    </recommendedName>
</protein>